<dbReference type="PANTHER" id="PTHR43289:SF6">
    <property type="entry name" value="SERINE_THREONINE-PROTEIN KINASE NEKL-3"/>
    <property type="match status" value="1"/>
</dbReference>
<dbReference type="PROSITE" id="PS00108">
    <property type="entry name" value="PROTEIN_KINASE_ST"/>
    <property type="match status" value="1"/>
</dbReference>
<dbReference type="EC" id="2.7.11.1" evidence="1"/>
<comment type="caution">
    <text evidence="10">The sequence shown here is derived from an EMBL/GenBank/DDBJ whole genome shotgun (WGS) entry which is preliminary data.</text>
</comment>
<evidence type="ECO:0000313" key="11">
    <source>
        <dbReference type="Proteomes" id="UP000608955"/>
    </source>
</evidence>
<dbReference type="Gene3D" id="1.10.510.10">
    <property type="entry name" value="Transferase(Phosphotransferase) domain 1"/>
    <property type="match status" value="1"/>
</dbReference>
<keyword evidence="4 7" id="KW-0547">Nucleotide-binding</keyword>
<accession>A0A919CWB3</accession>
<keyword evidence="6 7" id="KW-0067">ATP-binding</keyword>
<dbReference type="InterPro" id="IPR008271">
    <property type="entry name" value="Ser/Thr_kinase_AS"/>
</dbReference>
<sequence length="379" mass="40371">MDPSPDDVSRYANRPSGLTGTEIAGYRVERELGRGGMAVVYCAKDLRLDRTVALKLLAPGLARNDTFRRRFTHESRVAAAIEHPHIVPIFEAGETDGVLYIAMRYVSGLDLRALLDRDGPLPVATALRIAAQLASALDAAHEHNLVHRDVKPGNVLVAKGVDSDHPEHVYLTDFGLTKKSLSLTGFTTVGEFVGTLDYVAPEQISGRPVDGRCDLYSLACVVHETLTGAPPFQRDEDIALLWAHQYDQPPALTAKRPDIAPEADAVMAKALAKVPEDRYDSCLEFVAALRAATRVRPAPARDSGPGTTRPLTRVDTRAPAVPVPAEASVVSEASLASEASETCVAAGASEAAPGSEGAGTPGAPPEPPSWARPVFRGRV</sequence>
<dbReference type="GO" id="GO:0004674">
    <property type="term" value="F:protein serine/threonine kinase activity"/>
    <property type="evidence" value="ECO:0007669"/>
    <property type="project" value="UniProtKB-KW"/>
</dbReference>
<dbReference type="RefSeq" id="WP_190177648.1">
    <property type="nucleotide sequence ID" value="NZ_BMVF01000005.1"/>
</dbReference>
<dbReference type="Gene3D" id="3.30.200.20">
    <property type="entry name" value="Phosphorylase Kinase, domain 1"/>
    <property type="match status" value="1"/>
</dbReference>
<evidence type="ECO:0000256" key="4">
    <source>
        <dbReference type="ARBA" id="ARBA00022741"/>
    </source>
</evidence>
<dbReference type="CDD" id="cd14014">
    <property type="entry name" value="STKc_PknB_like"/>
    <property type="match status" value="1"/>
</dbReference>
<dbReference type="InterPro" id="IPR000719">
    <property type="entry name" value="Prot_kinase_dom"/>
</dbReference>
<evidence type="ECO:0000256" key="7">
    <source>
        <dbReference type="PROSITE-ProRule" id="PRU10141"/>
    </source>
</evidence>
<dbReference type="Pfam" id="PF00069">
    <property type="entry name" value="Pkinase"/>
    <property type="match status" value="1"/>
</dbReference>
<evidence type="ECO:0000256" key="2">
    <source>
        <dbReference type="ARBA" id="ARBA00022527"/>
    </source>
</evidence>
<evidence type="ECO:0000256" key="3">
    <source>
        <dbReference type="ARBA" id="ARBA00022679"/>
    </source>
</evidence>
<dbReference type="PROSITE" id="PS50011">
    <property type="entry name" value="PROTEIN_KINASE_DOM"/>
    <property type="match status" value="1"/>
</dbReference>
<keyword evidence="11" id="KW-1185">Reference proteome</keyword>
<feature type="compositionally biased region" description="Low complexity" evidence="8">
    <location>
        <begin position="340"/>
        <end position="355"/>
    </location>
</feature>
<reference evidence="10" key="2">
    <citation type="submission" date="2020-09" db="EMBL/GenBank/DDBJ databases">
        <authorList>
            <person name="Sun Q."/>
            <person name="Ohkuma M."/>
        </authorList>
    </citation>
    <scope>NUCLEOTIDE SEQUENCE</scope>
    <source>
        <strain evidence="10">JCM 4654</strain>
    </source>
</reference>
<dbReference type="SMART" id="SM00220">
    <property type="entry name" value="S_TKc"/>
    <property type="match status" value="1"/>
</dbReference>
<dbReference type="PROSITE" id="PS00107">
    <property type="entry name" value="PROTEIN_KINASE_ATP"/>
    <property type="match status" value="1"/>
</dbReference>
<dbReference type="SUPFAM" id="SSF56112">
    <property type="entry name" value="Protein kinase-like (PK-like)"/>
    <property type="match status" value="1"/>
</dbReference>
<organism evidence="10 11">
    <name type="scientific">Streptomyces naganishii JCM 4654</name>
    <dbReference type="NCBI Taxonomy" id="1306179"/>
    <lineage>
        <taxon>Bacteria</taxon>
        <taxon>Bacillati</taxon>
        <taxon>Actinomycetota</taxon>
        <taxon>Actinomycetes</taxon>
        <taxon>Kitasatosporales</taxon>
        <taxon>Streptomycetaceae</taxon>
        <taxon>Streptomyces</taxon>
    </lineage>
</organism>
<evidence type="ECO:0000256" key="5">
    <source>
        <dbReference type="ARBA" id="ARBA00022777"/>
    </source>
</evidence>
<evidence type="ECO:0000256" key="8">
    <source>
        <dbReference type="SAM" id="MobiDB-lite"/>
    </source>
</evidence>
<evidence type="ECO:0000313" key="10">
    <source>
        <dbReference type="EMBL" id="GHD88134.1"/>
    </source>
</evidence>
<feature type="region of interest" description="Disordered" evidence="8">
    <location>
        <begin position="295"/>
        <end position="323"/>
    </location>
</feature>
<evidence type="ECO:0000256" key="1">
    <source>
        <dbReference type="ARBA" id="ARBA00012513"/>
    </source>
</evidence>
<keyword evidence="5" id="KW-0418">Kinase</keyword>
<evidence type="ECO:0000256" key="6">
    <source>
        <dbReference type="ARBA" id="ARBA00022840"/>
    </source>
</evidence>
<name>A0A919CWB3_9ACTN</name>
<proteinExistence type="predicted"/>
<dbReference type="AlphaFoldDB" id="A0A919CWB3"/>
<reference evidence="10" key="1">
    <citation type="journal article" date="2014" name="Int. J. Syst. Evol. Microbiol.">
        <title>Complete genome sequence of Corynebacterium casei LMG S-19264T (=DSM 44701T), isolated from a smear-ripened cheese.</title>
        <authorList>
            <consortium name="US DOE Joint Genome Institute (JGI-PGF)"/>
            <person name="Walter F."/>
            <person name="Albersmeier A."/>
            <person name="Kalinowski J."/>
            <person name="Ruckert C."/>
        </authorList>
    </citation>
    <scope>NUCLEOTIDE SEQUENCE</scope>
    <source>
        <strain evidence="10">JCM 4654</strain>
    </source>
</reference>
<dbReference type="PANTHER" id="PTHR43289">
    <property type="entry name" value="MITOGEN-ACTIVATED PROTEIN KINASE KINASE KINASE 20-RELATED"/>
    <property type="match status" value="1"/>
</dbReference>
<gene>
    <name evidence="10" type="ORF">GCM10010508_22950</name>
</gene>
<dbReference type="Proteomes" id="UP000608955">
    <property type="component" value="Unassembled WGS sequence"/>
</dbReference>
<keyword evidence="3" id="KW-0808">Transferase</keyword>
<protein>
    <recommendedName>
        <fullName evidence="1">non-specific serine/threonine protein kinase</fullName>
        <ecNumber evidence="1">2.7.11.1</ecNumber>
    </recommendedName>
</protein>
<dbReference type="GO" id="GO:0005524">
    <property type="term" value="F:ATP binding"/>
    <property type="evidence" value="ECO:0007669"/>
    <property type="project" value="UniProtKB-UniRule"/>
</dbReference>
<dbReference type="InterPro" id="IPR011009">
    <property type="entry name" value="Kinase-like_dom_sf"/>
</dbReference>
<keyword evidence="2" id="KW-0723">Serine/threonine-protein kinase</keyword>
<dbReference type="InterPro" id="IPR017441">
    <property type="entry name" value="Protein_kinase_ATP_BS"/>
</dbReference>
<dbReference type="EMBL" id="BMVF01000005">
    <property type="protein sequence ID" value="GHD88134.1"/>
    <property type="molecule type" value="Genomic_DNA"/>
</dbReference>
<feature type="binding site" evidence="7">
    <location>
        <position position="55"/>
    </location>
    <ligand>
        <name>ATP</name>
        <dbReference type="ChEBI" id="CHEBI:30616"/>
    </ligand>
</feature>
<feature type="domain" description="Protein kinase" evidence="9">
    <location>
        <begin position="26"/>
        <end position="290"/>
    </location>
</feature>
<evidence type="ECO:0000259" key="9">
    <source>
        <dbReference type="PROSITE" id="PS50011"/>
    </source>
</evidence>
<feature type="region of interest" description="Disordered" evidence="8">
    <location>
        <begin position="340"/>
        <end position="379"/>
    </location>
</feature>